<comment type="caution">
    <text evidence="1">The sequence shown here is derived from an EMBL/GenBank/DDBJ whole genome shotgun (WGS) entry which is preliminary data.</text>
</comment>
<proteinExistence type="predicted"/>
<gene>
    <name evidence="1" type="ORF">QYB97_05730</name>
</gene>
<reference evidence="1" key="1">
    <citation type="submission" date="2023-07" db="EMBL/GenBank/DDBJ databases">
        <title>Fictibacillus sp. isolated from freshwater pond.</title>
        <authorList>
            <person name="Kirdat K."/>
            <person name="Bhat A."/>
            <person name="Mourya A."/>
            <person name="Yadav A."/>
        </authorList>
    </citation>
    <scope>NUCLEOTIDE SEQUENCE</scope>
    <source>
        <strain evidence="1">NE201</strain>
    </source>
</reference>
<organism evidence="1 2">
    <name type="scientific">Fictibacillus fluitans</name>
    <dbReference type="NCBI Taxonomy" id="3058422"/>
    <lineage>
        <taxon>Bacteria</taxon>
        <taxon>Bacillati</taxon>
        <taxon>Bacillota</taxon>
        <taxon>Bacilli</taxon>
        <taxon>Bacillales</taxon>
        <taxon>Fictibacillaceae</taxon>
        <taxon>Fictibacillus</taxon>
    </lineage>
</organism>
<dbReference type="InterPro" id="IPR023181">
    <property type="entry name" value="Homospermid_syn-like_C"/>
</dbReference>
<evidence type="ECO:0000313" key="1">
    <source>
        <dbReference type="EMBL" id="MDN4523964.1"/>
    </source>
</evidence>
<keyword evidence="2" id="KW-1185">Reference proteome</keyword>
<dbReference type="EMBL" id="JAUHTR010000002">
    <property type="protein sequence ID" value="MDN4523964.1"/>
    <property type="molecule type" value="Genomic_DNA"/>
</dbReference>
<accession>A0ABT8HT67</accession>
<name>A0ABT8HT67_9BACL</name>
<dbReference type="RefSeq" id="WP_301165020.1">
    <property type="nucleotide sequence ID" value="NZ_JAUHTR010000002.1"/>
</dbReference>
<evidence type="ECO:0000313" key="2">
    <source>
        <dbReference type="Proteomes" id="UP001172721"/>
    </source>
</evidence>
<protein>
    <submittedName>
        <fullName evidence="1">S-adenosylmethionine decarboxylase related protein</fullName>
    </submittedName>
</protein>
<dbReference type="Proteomes" id="UP001172721">
    <property type="component" value="Unassembled WGS sequence"/>
</dbReference>
<dbReference type="Gene3D" id="3.30.360.30">
    <property type="entry name" value="homospermidine synthase like"/>
    <property type="match status" value="1"/>
</dbReference>
<sequence length="422" mass="49099">MKGKEAIITILGSAGGLSRSVLAILNKSIQDEKDPIHHLVLYGKIHLIDVKQKPKDYYSNLFPALYEKFVFHEFDLKDTIMFKKHLVSTKTNIVIDLSWADTVEMLTCCNELGVKYVNSALENSFIDDNEDLYEGFPLIERIKFFEKYKKSFSNTAAVVCSGMNPGVVQWMALELLTKYSQEKPLACYIVEQDTSFFKDESDAKKDVIYTSWSPECFLDEAIMSYPMFVQHRTPLFLHEKVYDLEFKVNLGRKQFYGCLMPHEEVYTLCQLYEMEGGFLYQVNDHTTQLIRSQMDDLNQLWDHEMQVLDPLEAPLAGEDLIGVLLVYKDKERYMYNVLSNEEIFSQYKTNATYFQVACGVYASLSVLLLDEIPNGVYYVEELLLNTKNHYTQYLMHYMTEFVTGENRDSDGLLLQRMRKFQD</sequence>